<sequence>MEISKRDWKLFREKLVDWQENYMACLIREYIVLLSDENKIASDKFWELDSKIKTDRRHPGVILNVRKSEAIYDIVRLIRLGVITYDDLSDFSEDLQQAVRVILDR</sequence>
<name>A0A9D1VNX5_9FIRM</name>
<organism evidence="1 2">
    <name type="scientific">Candidatus Blautia pullistercoris</name>
    <dbReference type="NCBI Taxonomy" id="2838499"/>
    <lineage>
        <taxon>Bacteria</taxon>
        <taxon>Bacillati</taxon>
        <taxon>Bacillota</taxon>
        <taxon>Clostridia</taxon>
        <taxon>Lachnospirales</taxon>
        <taxon>Lachnospiraceae</taxon>
        <taxon>Blautia</taxon>
    </lineage>
</organism>
<proteinExistence type="predicted"/>
<accession>A0A9D1VNX5</accession>
<evidence type="ECO:0008006" key="3">
    <source>
        <dbReference type="Google" id="ProtNLM"/>
    </source>
</evidence>
<dbReference type="EMBL" id="DXFG01000298">
    <property type="protein sequence ID" value="HIX38772.1"/>
    <property type="molecule type" value="Genomic_DNA"/>
</dbReference>
<evidence type="ECO:0000313" key="2">
    <source>
        <dbReference type="Proteomes" id="UP000824230"/>
    </source>
</evidence>
<gene>
    <name evidence="1" type="ORF">H9738_13045</name>
</gene>
<reference evidence="1" key="1">
    <citation type="journal article" date="2021" name="PeerJ">
        <title>Extensive microbial diversity within the chicken gut microbiome revealed by metagenomics and culture.</title>
        <authorList>
            <person name="Gilroy R."/>
            <person name="Ravi A."/>
            <person name="Getino M."/>
            <person name="Pursley I."/>
            <person name="Horton D.L."/>
            <person name="Alikhan N.F."/>
            <person name="Baker D."/>
            <person name="Gharbi K."/>
            <person name="Hall N."/>
            <person name="Watson M."/>
            <person name="Adriaenssens E.M."/>
            <person name="Foster-Nyarko E."/>
            <person name="Jarju S."/>
            <person name="Secka A."/>
            <person name="Antonio M."/>
            <person name="Oren A."/>
            <person name="Chaudhuri R.R."/>
            <person name="La Ragione R."/>
            <person name="Hildebrand F."/>
            <person name="Pallen M.J."/>
        </authorList>
    </citation>
    <scope>NUCLEOTIDE SEQUENCE</scope>
    <source>
        <strain evidence="1">ChiHjej12B11-1927</strain>
    </source>
</reference>
<comment type="caution">
    <text evidence="1">The sequence shown here is derived from an EMBL/GenBank/DDBJ whole genome shotgun (WGS) entry which is preliminary data.</text>
</comment>
<dbReference type="AlphaFoldDB" id="A0A9D1VNX5"/>
<dbReference type="Proteomes" id="UP000824230">
    <property type="component" value="Unassembled WGS sequence"/>
</dbReference>
<reference evidence="1" key="2">
    <citation type="submission" date="2021-04" db="EMBL/GenBank/DDBJ databases">
        <authorList>
            <person name="Gilroy R."/>
        </authorList>
    </citation>
    <scope>NUCLEOTIDE SEQUENCE</scope>
    <source>
        <strain evidence="1">ChiHjej12B11-1927</strain>
    </source>
</reference>
<protein>
    <recommendedName>
        <fullName evidence="3">Multidrug transporter</fullName>
    </recommendedName>
</protein>
<evidence type="ECO:0000313" key="1">
    <source>
        <dbReference type="EMBL" id="HIX38772.1"/>
    </source>
</evidence>